<evidence type="ECO:0000256" key="1">
    <source>
        <dbReference type="SAM" id="MobiDB-lite"/>
    </source>
</evidence>
<accession>A0A545VY84</accession>
<name>A0A545VY84_9HYPO</name>
<protein>
    <submittedName>
        <fullName evidence="3">Alpha/beta-hydrolase</fullName>
    </submittedName>
</protein>
<feature type="domain" description="FAD dependent oxidoreductase" evidence="2">
    <location>
        <begin position="5"/>
        <end position="96"/>
    </location>
</feature>
<organism evidence="3 4">
    <name type="scientific">Cordyceps javanica</name>
    <dbReference type="NCBI Taxonomy" id="43265"/>
    <lineage>
        <taxon>Eukaryota</taxon>
        <taxon>Fungi</taxon>
        <taxon>Dikarya</taxon>
        <taxon>Ascomycota</taxon>
        <taxon>Pezizomycotina</taxon>
        <taxon>Sordariomycetes</taxon>
        <taxon>Hypocreomycetidae</taxon>
        <taxon>Hypocreales</taxon>
        <taxon>Cordycipitaceae</taxon>
        <taxon>Cordyceps</taxon>
    </lineage>
</organism>
<dbReference type="SUPFAM" id="SSF53474">
    <property type="entry name" value="alpha/beta-Hydrolases"/>
    <property type="match status" value="1"/>
</dbReference>
<sequence length="587" mass="64651">MPVNVVVLGAGVSGLTTALQLAKEPETSITVVARHMPGDYSPDYASPWAGANFQPFSAETDRRWEERSWPEMCRLAAEVPEAGIHFQKSFIYRRQEDSKNGVASFDSMFVQNPWYGRLFPDFRLHHTGENVDVIVNASGLGSKNLGGVDDQDMIPIRGQIVLVENESPSMYNISGTDDGPEEISMVNLTASLTFFAYWTQFVFLGSNASHNDSSLADIVPRRDVLYVGGEYTNVTDHITNATSIALVGQIYVEKLSPHHHHHHSAPPPRPDGGSDATRHRHPLPIIFIAGAAQTGTNFLATPDGRPGWAAYFLSRGHTVYLSDQPARGRSAWRPDDGPGSFGTIGPPQVVADIFTDTARNGGQWPQAGLHTQWPGEGRMGDPTFDAFYRSQVPLQKDRFVGEEQNARAYAALVDLVGECYIISHSQAGAYGWRVGDMRPDLVKGLVQLEPSGPPFTLRPPFGHDPAFAFGLTDLPISYRPPAGPHAEHLKTRVEPAADADHAECIMQADPVRKLTSLARIPELVVTGEASFHAPYDYCTVAYLRQVGVDVEHADLGREGIHGNGHMFFMEKNNIEIAERVYRWLEKH</sequence>
<dbReference type="Proteomes" id="UP000315783">
    <property type="component" value="Unassembled WGS sequence"/>
</dbReference>
<evidence type="ECO:0000313" key="3">
    <source>
        <dbReference type="EMBL" id="TQV94805.1"/>
    </source>
</evidence>
<dbReference type="AlphaFoldDB" id="A0A545VY84"/>
<dbReference type="SUPFAM" id="SSF51971">
    <property type="entry name" value="Nucleotide-binding domain"/>
    <property type="match status" value="1"/>
</dbReference>
<evidence type="ECO:0000313" key="4">
    <source>
        <dbReference type="Proteomes" id="UP000315783"/>
    </source>
</evidence>
<dbReference type="PANTHER" id="PTHR43194">
    <property type="entry name" value="HYDROLASE ALPHA/BETA FOLD FAMILY"/>
    <property type="match status" value="1"/>
</dbReference>
<dbReference type="GO" id="GO:0016787">
    <property type="term" value="F:hydrolase activity"/>
    <property type="evidence" value="ECO:0007669"/>
    <property type="project" value="UniProtKB-KW"/>
</dbReference>
<dbReference type="InterPro" id="IPR006076">
    <property type="entry name" value="FAD-dep_OxRdtase"/>
</dbReference>
<proteinExistence type="predicted"/>
<keyword evidence="4" id="KW-1185">Reference proteome</keyword>
<dbReference type="PANTHER" id="PTHR43194:SF4">
    <property type="entry name" value="AB HYDROLASE-1 DOMAIN-CONTAINING PROTEIN"/>
    <property type="match status" value="1"/>
</dbReference>
<dbReference type="InterPro" id="IPR029058">
    <property type="entry name" value="AB_hydrolase_fold"/>
</dbReference>
<dbReference type="Gene3D" id="3.40.50.720">
    <property type="entry name" value="NAD(P)-binding Rossmann-like Domain"/>
    <property type="match status" value="1"/>
</dbReference>
<dbReference type="EMBL" id="SPUK01000009">
    <property type="protein sequence ID" value="TQV94805.1"/>
    <property type="molecule type" value="Genomic_DNA"/>
</dbReference>
<dbReference type="Pfam" id="PF01266">
    <property type="entry name" value="DAO"/>
    <property type="match status" value="1"/>
</dbReference>
<dbReference type="OrthoDB" id="9978720at2759"/>
<reference evidence="3 4" key="1">
    <citation type="journal article" date="2019" name="Appl. Microbiol. Biotechnol.">
        <title>Genome sequence of Isaria javanica and comparative genome analysis insights into family S53 peptidase evolution in fungal entomopathogens.</title>
        <authorList>
            <person name="Lin R."/>
            <person name="Zhang X."/>
            <person name="Xin B."/>
            <person name="Zou M."/>
            <person name="Gao Y."/>
            <person name="Qin F."/>
            <person name="Hu Q."/>
            <person name="Xie B."/>
            <person name="Cheng X."/>
        </authorList>
    </citation>
    <scope>NUCLEOTIDE SEQUENCE [LARGE SCALE GENOMIC DNA]</scope>
    <source>
        <strain evidence="3 4">IJ1G</strain>
    </source>
</reference>
<dbReference type="STRING" id="43265.A0A545VY84"/>
<comment type="caution">
    <text evidence="3">The sequence shown here is derived from an EMBL/GenBank/DDBJ whole genome shotgun (WGS) entry which is preliminary data.</text>
</comment>
<feature type="region of interest" description="Disordered" evidence="1">
    <location>
        <begin position="257"/>
        <end position="278"/>
    </location>
</feature>
<dbReference type="Gene3D" id="3.40.50.1820">
    <property type="entry name" value="alpha/beta hydrolase"/>
    <property type="match status" value="1"/>
</dbReference>
<dbReference type="CDD" id="cd12809">
    <property type="entry name" value="Esterase_713_like-2"/>
    <property type="match status" value="1"/>
</dbReference>
<gene>
    <name evidence="3" type="ORF">IF1G_06816</name>
</gene>
<dbReference type="InterPro" id="IPR050228">
    <property type="entry name" value="Carboxylesterase_BioH"/>
</dbReference>
<evidence type="ECO:0000259" key="2">
    <source>
        <dbReference type="Pfam" id="PF01266"/>
    </source>
</evidence>
<keyword evidence="3" id="KW-0378">Hydrolase</keyword>